<dbReference type="Pfam" id="PF11905">
    <property type="entry name" value="DUF3425"/>
    <property type="match status" value="1"/>
</dbReference>
<keyword evidence="4" id="KW-1185">Reference proteome</keyword>
<reference evidence="3 4" key="1">
    <citation type="submission" date="2024-01" db="EMBL/GenBank/DDBJ databases">
        <authorList>
            <person name="Allen C."/>
            <person name="Tagirdzhanova G."/>
        </authorList>
    </citation>
    <scope>NUCLEOTIDE SEQUENCE [LARGE SCALE GENOMIC DNA]</scope>
</reference>
<dbReference type="PANTHER" id="PTHR37012">
    <property type="entry name" value="B-ZIP TRANSCRIPTION FACTOR (EUROFUNG)-RELATED"/>
    <property type="match status" value="1"/>
</dbReference>
<dbReference type="InterPro" id="IPR021833">
    <property type="entry name" value="DUF3425"/>
</dbReference>
<gene>
    <name evidence="3" type="ORF">SEUCBS140593_004047</name>
</gene>
<accession>A0ABP0BJR7</accession>
<sequence>MEVSRPKKRSIDFLTPDQLRRKREGNVKAQRALREKRKAEMEALQQQNRDLEAKLLAAQSTLAMAQEQMVNLNLANTDVNILPTHAYPTTPTFHTLRESDMGMPCAVWDGGDLVATEATLMVDPSLPADMWSSQQFIPPSMPPSIPFMTIPTDEVWSIIPKHTAPVCIFDHAILNLIHQRRPQDNAPEFQKHIFPSVQSLLNHNSPRGDSDSDDDDEDTEKFPVSSTIVRNLRVIMTLSGFPEQIAMLQNVSAIVRWLIAPTRSNYDAMPLYLRPTATQLVVPHPPWIDVIPWAAARDWFCRRPLHMGLHNYTLFSTICNETLSLNWPYQDGDILLPVGDWKDILLNPIFGRHNKTHATGRSGPRWCRRFRTCRG</sequence>
<feature type="coiled-coil region" evidence="1">
    <location>
        <begin position="27"/>
        <end position="68"/>
    </location>
</feature>
<evidence type="ECO:0000256" key="1">
    <source>
        <dbReference type="SAM" id="Coils"/>
    </source>
</evidence>
<dbReference type="PANTHER" id="PTHR37012:SF2">
    <property type="entry name" value="BZIP DOMAIN-CONTAINING PROTEIN-RELATED"/>
    <property type="match status" value="1"/>
</dbReference>
<dbReference type="CDD" id="cd14688">
    <property type="entry name" value="bZIP_YAP"/>
    <property type="match status" value="1"/>
</dbReference>
<evidence type="ECO:0000256" key="2">
    <source>
        <dbReference type="SAM" id="MobiDB-lite"/>
    </source>
</evidence>
<keyword evidence="1" id="KW-0175">Coiled coil</keyword>
<feature type="region of interest" description="Disordered" evidence="2">
    <location>
        <begin position="203"/>
        <end position="222"/>
    </location>
</feature>
<evidence type="ECO:0000313" key="3">
    <source>
        <dbReference type="EMBL" id="CAK7219895.1"/>
    </source>
</evidence>
<proteinExistence type="predicted"/>
<protein>
    <recommendedName>
        <fullName evidence="5">BZIP domain-containing protein</fullName>
    </recommendedName>
</protein>
<comment type="caution">
    <text evidence="3">The sequence shown here is derived from an EMBL/GenBank/DDBJ whole genome shotgun (WGS) entry which is preliminary data.</text>
</comment>
<organism evidence="3 4">
    <name type="scientific">Sporothrix eucalyptigena</name>
    <dbReference type="NCBI Taxonomy" id="1812306"/>
    <lineage>
        <taxon>Eukaryota</taxon>
        <taxon>Fungi</taxon>
        <taxon>Dikarya</taxon>
        <taxon>Ascomycota</taxon>
        <taxon>Pezizomycotina</taxon>
        <taxon>Sordariomycetes</taxon>
        <taxon>Sordariomycetidae</taxon>
        <taxon>Ophiostomatales</taxon>
        <taxon>Ophiostomataceae</taxon>
        <taxon>Sporothrix</taxon>
    </lineage>
</organism>
<dbReference type="Proteomes" id="UP001642482">
    <property type="component" value="Unassembled WGS sequence"/>
</dbReference>
<evidence type="ECO:0000313" key="4">
    <source>
        <dbReference type="Proteomes" id="UP001642482"/>
    </source>
</evidence>
<name>A0ABP0BJR7_9PEZI</name>
<dbReference type="EMBL" id="CAWUHD010000033">
    <property type="protein sequence ID" value="CAK7219895.1"/>
    <property type="molecule type" value="Genomic_DNA"/>
</dbReference>
<evidence type="ECO:0008006" key="5">
    <source>
        <dbReference type="Google" id="ProtNLM"/>
    </source>
</evidence>